<evidence type="ECO:0000256" key="1">
    <source>
        <dbReference type="SAM" id="MobiDB-lite"/>
    </source>
</evidence>
<keyword evidence="4" id="KW-1185">Reference proteome</keyword>
<dbReference type="Proteomes" id="UP000030765">
    <property type="component" value="Unassembled WGS sequence"/>
</dbReference>
<evidence type="ECO:0000313" key="3">
    <source>
        <dbReference type="EnsemblMetazoa" id="ASIC015617-PA"/>
    </source>
</evidence>
<dbReference type="VEuPathDB" id="VectorBase:ASIC015617"/>
<sequence length="75" mass="8307">MLSHVNLFSIQQRVRSCATSRRLRTAMAEAHSFRSPTSRDVTLPADGAEKESDRRRKRSPESSPECSCCPNAAGD</sequence>
<dbReference type="AlphaFoldDB" id="A0A084WAX8"/>
<name>A0A084WAX8_ANOSI</name>
<dbReference type="EnsemblMetazoa" id="ASIC015617-RA">
    <property type="protein sequence ID" value="ASIC015617-PA"/>
    <property type="gene ID" value="ASIC015617"/>
</dbReference>
<reference evidence="2 4" key="1">
    <citation type="journal article" date="2014" name="BMC Genomics">
        <title>Genome sequence of Anopheles sinensis provides insight into genetics basis of mosquito competence for malaria parasites.</title>
        <authorList>
            <person name="Zhou D."/>
            <person name="Zhang D."/>
            <person name="Ding G."/>
            <person name="Shi L."/>
            <person name="Hou Q."/>
            <person name="Ye Y."/>
            <person name="Xu Y."/>
            <person name="Zhou H."/>
            <person name="Xiong C."/>
            <person name="Li S."/>
            <person name="Yu J."/>
            <person name="Hong S."/>
            <person name="Yu X."/>
            <person name="Zou P."/>
            <person name="Chen C."/>
            <person name="Chang X."/>
            <person name="Wang W."/>
            <person name="Lv Y."/>
            <person name="Sun Y."/>
            <person name="Ma L."/>
            <person name="Shen B."/>
            <person name="Zhu C."/>
        </authorList>
    </citation>
    <scope>NUCLEOTIDE SEQUENCE [LARGE SCALE GENOMIC DNA]</scope>
</reference>
<dbReference type="EMBL" id="KE525331">
    <property type="protein sequence ID" value="KFB47372.1"/>
    <property type="molecule type" value="Genomic_DNA"/>
</dbReference>
<organism evidence="2">
    <name type="scientific">Anopheles sinensis</name>
    <name type="common">Mosquito</name>
    <dbReference type="NCBI Taxonomy" id="74873"/>
    <lineage>
        <taxon>Eukaryota</taxon>
        <taxon>Metazoa</taxon>
        <taxon>Ecdysozoa</taxon>
        <taxon>Arthropoda</taxon>
        <taxon>Hexapoda</taxon>
        <taxon>Insecta</taxon>
        <taxon>Pterygota</taxon>
        <taxon>Neoptera</taxon>
        <taxon>Endopterygota</taxon>
        <taxon>Diptera</taxon>
        <taxon>Nematocera</taxon>
        <taxon>Culicoidea</taxon>
        <taxon>Culicidae</taxon>
        <taxon>Anophelinae</taxon>
        <taxon>Anopheles</taxon>
    </lineage>
</organism>
<proteinExistence type="predicted"/>
<feature type="region of interest" description="Disordered" evidence="1">
    <location>
        <begin position="28"/>
        <end position="75"/>
    </location>
</feature>
<reference evidence="3" key="2">
    <citation type="submission" date="2020-05" db="UniProtKB">
        <authorList>
            <consortium name="EnsemblMetazoa"/>
        </authorList>
    </citation>
    <scope>IDENTIFICATION</scope>
</reference>
<dbReference type="EMBL" id="ATLV01022278">
    <property type="status" value="NOT_ANNOTATED_CDS"/>
    <property type="molecule type" value="Genomic_DNA"/>
</dbReference>
<gene>
    <name evidence="2" type="ORF">ZHAS_00015617</name>
</gene>
<evidence type="ECO:0000313" key="4">
    <source>
        <dbReference type="Proteomes" id="UP000030765"/>
    </source>
</evidence>
<evidence type="ECO:0000313" key="2">
    <source>
        <dbReference type="EMBL" id="KFB47372.1"/>
    </source>
</evidence>
<protein>
    <submittedName>
        <fullName evidence="2 3">Uncharacterized protein</fullName>
    </submittedName>
</protein>
<accession>A0A084WAX8</accession>